<dbReference type="PANTHER" id="PTHR43553">
    <property type="entry name" value="HEAVY METAL TRANSPORTER"/>
    <property type="match status" value="1"/>
</dbReference>
<dbReference type="InterPro" id="IPR050095">
    <property type="entry name" value="ECF_ABC_transporter_ATP-bd"/>
</dbReference>
<dbReference type="SUPFAM" id="SSF52540">
    <property type="entry name" value="P-loop containing nucleoside triphosphate hydrolases"/>
    <property type="match status" value="1"/>
</dbReference>
<dbReference type="InterPro" id="IPR003593">
    <property type="entry name" value="AAA+_ATPase"/>
</dbReference>
<accession>A0A2A3ZB66</accession>
<organism evidence="6 7">
    <name type="scientific">Brevibacterium aurantiacum</name>
    <dbReference type="NCBI Taxonomy" id="273384"/>
    <lineage>
        <taxon>Bacteria</taxon>
        <taxon>Bacillati</taxon>
        <taxon>Actinomycetota</taxon>
        <taxon>Actinomycetes</taxon>
        <taxon>Micrococcales</taxon>
        <taxon>Brevibacteriaceae</taxon>
        <taxon>Brevibacterium</taxon>
    </lineage>
</organism>
<sequence>MGCRRDRRRRLHRCDYWRCYRMVFARLNNVSFTYAYSERPVLQNISVTLAEGLLYGVIGTNGSGKTTLCQLLRGIVPFFHDGELEGDVEVLGKPLLDWEESMLATSVGCVFENPFTQISGIKETVFEEIGFGLENLGIERDEIFRRVEETLDELDLWKLAHKNPNDLSGGQRQKVAFGAIIAMDSPAIVIDEPTSQLDPEATEMIFDAIERLKSRGKTVILAEHKIDHLARVADRLIVLHDGHLVQEGAVRDVLTGSELARAQMPTSEIVAVSRGLAQAPALTRDEFHARLRDEEAIA</sequence>
<evidence type="ECO:0000259" key="5">
    <source>
        <dbReference type="PROSITE" id="PS50893"/>
    </source>
</evidence>
<dbReference type="GO" id="GO:0016887">
    <property type="term" value="F:ATP hydrolysis activity"/>
    <property type="evidence" value="ECO:0007669"/>
    <property type="project" value="InterPro"/>
</dbReference>
<gene>
    <name evidence="6" type="ORF">CIK62_16585</name>
</gene>
<keyword evidence="3" id="KW-0547">Nucleotide-binding</keyword>
<dbReference type="CDD" id="cd03225">
    <property type="entry name" value="ABC_cobalt_CbiO_domain1"/>
    <property type="match status" value="1"/>
</dbReference>
<keyword evidence="4" id="KW-0067">ATP-binding</keyword>
<dbReference type="AlphaFoldDB" id="A0A2A3ZB66"/>
<dbReference type="GO" id="GO:0042626">
    <property type="term" value="F:ATPase-coupled transmembrane transporter activity"/>
    <property type="evidence" value="ECO:0007669"/>
    <property type="project" value="TreeGrafter"/>
</dbReference>
<reference evidence="6 7" key="1">
    <citation type="journal article" date="2017" name="Elife">
        <title>Extensive horizontal gene transfer in cheese-associated bacteria.</title>
        <authorList>
            <person name="Bonham K.S."/>
            <person name="Wolfe B.E."/>
            <person name="Dutton R.J."/>
        </authorList>
    </citation>
    <scope>NUCLEOTIDE SEQUENCE [LARGE SCALE GENOMIC DNA]</scope>
    <source>
        <strain evidence="6 7">900_6</strain>
    </source>
</reference>
<dbReference type="PROSITE" id="PS00211">
    <property type="entry name" value="ABC_TRANSPORTER_1"/>
    <property type="match status" value="1"/>
</dbReference>
<evidence type="ECO:0000256" key="3">
    <source>
        <dbReference type="ARBA" id="ARBA00022741"/>
    </source>
</evidence>
<dbReference type="InterPro" id="IPR015856">
    <property type="entry name" value="ABC_transpr_CbiO/EcfA_su"/>
</dbReference>
<comment type="caution">
    <text evidence="6">The sequence shown here is derived from an EMBL/GenBank/DDBJ whole genome shotgun (WGS) entry which is preliminary data.</text>
</comment>
<protein>
    <recommendedName>
        <fullName evidence="5">ABC transporter domain-containing protein</fullName>
    </recommendedName>
</protein>
<dbReference type="SMART" id="SM00382">
    <property type="entry name" value="AAA"/>
    <property type="match status" value="1"/>
</dbReference>
<evidence type="ECO:0000256" key="2">
    <source>
        <dbReference type="ARBA" id="ARBA00022448"/>
    </source>
</evidence>
<dbReference type="GO" id="GO:0005524">
    <property type="term" value="F:ATP binding"/>
    <property type="evidence" value="ECO:0007669"/>
    <property type="project" value="UniProtKB-KW"/>
</dbReference>
<evidence type="ECO:0000313" key="7">
    <source>
        <dbReference type="Proteomes" id="UP000217720"/>
    </source>
</evidence>
<evidence type="ECO:0000256" key="4">
    <source>
        <dbReference type="ARBA" id="ARBA00022840"/>
    </source>
</evidence>
<evidence type="ECO:0000313" key="6">
    <source>
        <dbReference type="EMBL" id="PCC48816.1"/>
    </source>
</evidence>
<dbReference type="PROSITE" id="PS50893">
    <property type="entry name" value="ABC_TRANSPORTER_2"/>
    <property type="match status" value="1"/>
</dbReference>
<keyword evidence="2" id="KW-0813">Transport</keyword>
<dbReference type="Pfam" id="PF00005">
    <property type="entry name" value="ABC_tran"/>
    <property type="match status" value="1"/>
</dbReference>
<evidence type="ECO:0000256" key="1">
    <source>
        <dbReference type="ARBA" id="ARBA00005417"/>
    </source>
</evidence>
<dbReference type="Proteomes" id="UP000217720">
    <property type="component" value="Unassembled WGS sequence"/>
</dbReference>
<feature type="domain" description="ABC transporter" evidence="5">
    <location>
        <begin position="25"/>
        <end position="266"/>
    </location>
</feature>
<dbReference type="InterPro" id="IPR027417">
    <property type="entry name" value="P-loop_NTPase"/>
</dbReference>
<dbReference type="EMBL" id="NRGO01000026">
    <property type="protein sequence ID" value="PCC48816.1"/>
    <property type="molecule type" value="Genomic_DNA"/>
</dbReference>
<name>A0A2A3ZB66_BREAU</name>
<proteinExistence type="inferred from homology"/>
<dbReference type="PANTHER" id="PTHR43553:SF24">
    <property type="entry name" value="ENERGY-COUPLING FACTOR TRANSPORTER ATP-BINDING PROTEIN ECFA1"/>
    <property type="match status" value="1"/>
</dbReference>
<comment type="similarity">
    <text evidence="1">Belongs to the ABC transporter superfamily.</text>
</comment>
<dbReference type="GO" id="GO:0043190">
    <property type="term" value="C:ATP-binding cassette (ABC) transporter complex"/>
    <property type="evidence" value="ECO:0007669"/>
    <property type="project" value="TreeGrafter"/>
</dbReference>
<dbReference type="InterPro" id="IPR017871">
    <property type="entry name" value="ABC_transporter-like_CS"/>
</dbReference>
<dbReference type="Gene3D" id="3.40.50.300">
    <property type="entry name" value="P-loop containing nucleotide triphosphate hydrolases"/>
    <property type="match status" value="1"/>
</dbReference>
<dbReference type="InterPro" id="IPR003439">
    <property type="entry name" value="ABC_transporter-like_ATP-bd"/>
</dbReference>